<comment type="caution">
    <text evidence="1">The sequence shown here is derived from an EMBL/GenBank/DDBJ whole genome shotgun (WGS) entry which is preliminary data.</text>
</comment>
<organism evidence="1 2">
    <name type="scientific">Halobacillus andaensis</name>
    <dbReference type="NCBI Taxonomy" id="1176239"/>
    <lineage>
        <taxon>Bacteria</taxon>
        <taxon>Bacillati</taxon>
        <taxon>Bacillota</taxon>
        <taxon>Bacilli</taxon>
        <taxon>Bacillales</taxon>
        <taxon>Bacillaceae</taxon>
        <taxon>Halobacillus</taxon>
    </lineage>
</organism>
<dbReference type="Gene3D" id="1.10.10.10">
    <property type="entry name" value="Winged helix-like DNA-binding domain superfamily/Winged helix DNA-binding domain"/>
    <property type="match status" value="1"/>
</dbReference>
<dbReference type="InterPro" id="IPR036388">
    <property type="entry name" value="WH-like_DNA-bd_sf"/>
</dbReference>
<evidence type="ECO:0000313" key="2">
    <source>
        <dbReference type="Proteomes" id="UP000660110"/>
    </source>
</evidence>
<evidence type="ECO:0000313" key="1">
    <source>
        <dbReference type="EMBL" id="GGF14402.1"/>
    </source>
</evidence>
<gene>
    <name evidence="1" type="ORF">GCM10010954_11300</name>
</gene>
<dbReference type="Pfam" id="PF13730">
    <property type="entry name" value="HTH_36"/>
    <property type="match status" value="1"/>
</dbReference>
<name>A0A917B202_HALAA</name>
<keyword evidence="2" id="KW-1185">Reference proteome</keyword>
<sequence>MEIEQIRSLQTFMSVEEMDKHVRSFLFRMKAALSEATQKVLKFIWRHSVKYRGVSFAKIETIEKHTQVSRRTVIRAINRLEQEKLLERVETTRANGKRGANILVILHQEDLFLPNDVTPVDTPYDTVPTPAKPSTDQPSAVEEISEAVNKQSESSSCMFVPLDHTFIPSFIPKLFVEAVRPFLNPTDTLHAWRTVESAYRQWDMRDPLEWYIDLVIEVFKQTVFAQKHRMIHTTFIGYFYGGLKNRFMQMARKETLEDSKTLYYDWLNE</sequence>
<dbReference type="SUPFAM" id="SSF46785">
    <property type="entry name" value="Winged helix' DNA-binding domain"/>
    <property type="match status" value="1"/>
</dbReference>
<dbReference type="Proteomes" id="UP000660110">
    <property type="component" value="Unassembled WGS sequence"/>
</dbReference>
<proteinExistence type="predicted"/>
<protein>
    <recommendedName>
        <fullName evidence="3">Helix-turn-helix domain-containing protein</fullName>
    </recommendedName>
</protein>
<evidence type="ECO:0008006" key="3">
    <source>
        <dbReference type="Google" id="ProtNLM"/>
    </source>
</evidence>
<accession>A0A917B202</accession>
<reference evidence="1" key="2">
    <citation type="submission" date="2020-09" db="EMBL/GenBank/DDBJ databases">
        <authorList>
            <person name="Sun Q."/>
            <person name="Zhou Y."/>
        </authorList>
    </citation>
    <scope>NUCLEOTIDE SEQUENCE</scope>
    <source>
        <strain evidence="1">CGMCC 1.12153</strain>
    </source>
</reference>
<dbReference type="EMBL" id="BMEL01000001">
    <property type="protein sequence ID" value="GGF14402.1"/>
    <property type="molecule type" value="Genomic_DNA"/>
</dbReference>
<dbReference type="AlphaFoldDB" id="A0A917B202"/>
<reference evidence="1" key="1">
    <citation type="journal article" date="2014" name="Int. J. Syst. Evol. Microbiol.">
        <title>Complete genome sequence of Corynebacterium casei LMG S-19264T (=DSM 44701T), isolated from a smear-ripened cheese.</title>
        <authorList>
            <consortium name="US DOE Joint Genome Institute (JGI-PGF)"/>
            <person name="Walter F."/>
            <person name="Albersmeier A."/>
            <person name="Kalinowski J."/>
            <person name="Ruckert C."/>
        </authorList>
    </citation>
    <scope>NUCLEOTIDE SEQUENCE</scope>
    <source>
        <strain evidence="1">CGMCC 1.12153</strain>
    </source>
</reference>
<dbReference type="InterPro" id="IPR036390">
    <property type="entry name" value="WH_DNA-bd_sf"/>
</dbReference>
<dbReference type="RefSeq" id="WP_188376468.1">
    <property type="nucleotide sequence ID" value="NZ_BMEL01000001.1"/>
</dbReference>